<sequence length="254" mass="28766">MTLSQSEQLLVIDTALDLLMSDRDLFVVKNDFTPNKINAKQSDNFQKNCSLLEQPVDLCWTSRKGFSVGVVFYGPDRDMPIRDSFPTSSGTNTFIARFNLSGIHAQIAKAGQTLSVESIQKALTEQNTFSSWLFWPQYPHVQNIPIMHDDYGSAYELWMQLSDSSGGYVGFPDREAVGGVRAVYKGSNRTKNTGEVIYRFLVTFGGKSDNYHLIEYDGELYLLDYMYDTVPLTHENYTEIHASCSKAMPRKTCR</sequence>
<dbReference type="OrthoDB" id="9962774at2"/>
<organism evidence="1 2">
    <name type="scientific">Providencia rustigianii</name>
    <dbReference type="NCBI Taxonomy" id="158850"/>
    <lineage>
        <taxon>Bacteria</taxon>
        <taxon>Pseudomonadati</taxon>
        <taxon>Pseudomonadota</taxon>
        <taxon>Gammaproteobacteria</taxon>
        <taxon>Enterobacterales</taxon>
        <taxon>Morganellaceae</taxon>
        <taxon>Providencia</taxon>
    </lineage>
</organism>
<accession>A0A379FYA3</accession>
<proteinExistence type="predicted"/>
<evidence type="ECO:0000313" key="1">
    <source>
        <dbReference type="EMBL" id="SUC33685.1"/>
    </source>
</evidence>
<name>A0A379FYA3_9GAMM</name>
<protein>
    <submittedName>
        <fullName evidence="1">Uncharacterized protein</fullName>
    </submittedName>
</protein>
<dbReference type="EMBL" id="UGUA01000001">
    <property type="protein sequence ID" value="SUC33685.1"/>
    <property type="molecule type" value="Genomic_DNA"/>
</dbReference>
<reference evidence="1 2" key="1">
    <citation type="submission" date="2018-06" db="EMBL/GenBank/DDBJ databases">
        <authorList>
            <consortium name="Pathogen Informatics"/>
            <person name="Doyle S."/>
        </authorList>
    </citation>
    <scope>NUCLEOTIDE SEQUENCE [LARGE SCALE GENOMIC DNA]</scope>
    <source>
        <strain evidence="1 2">NCTC12026</strain>
    </source>
</reference>
<gene>
    <name evidence="1" type="ORF">NCTC12026_00006</name>
</gene>
<dbReference type="AlphaFoldDB" id="A0A379FYA3"/>
<dbReference type="RefSeq" id="WP_113532721.1">
    <property type="nucleotide sequence ID" value="NZ_UGUA01000001.1"/>
</dbReference>
<dbReference type="Proteomes" id="UP000255129">
    <property type="component" value="Unassembled WGS sequence"/>
</dbReference>
<evidence type="ECO:0000313" key="2">
    <source>
        <dbReference type="Proteomes" id="UP000255129"/>
    </source>
</evidence>